<dbReference type="InterPro" id="IPR005230">
    <property type="entry name" value="TraB_bac"/>
</dbReference>
<dbReference type="InterPro" id="IPR002816">
    <property type="entry name" value="TraB/PrgY/GumN_fam"/>
</dbReference>
<feature type="transmembrane region" description="Helical" evidence="1">
    <location>
        <begin position="260"/>
        <end position="278"/>
    </location>
</feature>
<sequence length="399" mass="44039">MSEPARAHLSRTITVGDTAFTLLGTAHVSRTSVTEVEDAIACGNFDAVAVELCTQRYRALDEPDALERLDLFQVLRGGKVGLVAASLALAAFQQRLADQFGTRPGAEMEAAIKRADAANLPIWLVDRDISITLKRIYQRIPWWQRFTLLSGLIVSSLSREKITEAEIERLKEGDLLESTFADFAERSALLYETLITERDQYIAARLLQKAQQSQPTNVLVVIGAGHLTGVEAALHEPMADPEATRRTLERTLPKTRWLRWLPWAIVGFIFAGFGLGFARSPTLGMELIVEWVLINGSLAAVGALIAAAHPLTIVTAFLAAPLTSLNPTIGAGFVTAAAEMALRKPLVRHFRTLRSDVTRLRGWWQNRISRTLLVFLFSTLGSAIGTYVAGFRIVERLFY</sequence>
<dbReference type="CDD" id="cd14726">
    <property type="entry name" value="TraB_PrgY-like"/>
    <property type="match status" value="1"/>
</dbReference>
<keyword evidence="1" id="KW-0812">Transmembrane</keyword>
<dbReference type="PANTHER" id="PTHR21530">
    <property type="entry name" value="PHEROMONE SHUTDOWN PROTEIN"/>
    <property type="match status" value="1"/>
</dbReference>
<organism evidence="2 3">
    <name type="scientific">Nitrococcus mobilis Nb-231</name>
    <dbReference type="NCBI Taxonomy" id="314278"/>
    <lineage>
        <taxon>Bacteria</taxon>
        <taxon>Pseudomonadati</taxon>
        <taxon>Pseudomonadota</taxon>
        <taxon>Gammaproteobacteria</taxon>
        <taxon>Chromatiales</taxon>
        <taxon>Ectothiorhodospiraceae</taxon>
        <taxon>Nitrococcus</taxon>
    </lineage>
</organism>
<protein>
    <submittedName>
        <fullName evidence="2">Pheromone shutdown protein</fullName>
    </submittedName>
</protein>
<feature type="transmembrane region" description="Helical" evidence="1">
    <location>
        <begin position="371"/>
        <end position="394"/>
    </location>
</feature>
<dbReference type="AlphaFoldDB" id="A4BMM9"/>
<dbReference type="EMBL" id="AAOF01000001">
    <property type="protein sequence ID" value="EAR23567.1"/>
    <property type="molecule type" value="Genomic_DNA"/>
</dbReference>
<dbReference type="HOGENOM" id="CLU_032780_1_0_6"/>
<dbReference type="RefSeq" id="WP_005005042.1">
    <property type="nucleotide sequence ID" value="NZ_CH672427.1"/>
</dbReference>
<keyword evidence="1" id="KW-1133">Transmembrane helix</keyword>
<name>A4BMM9_9GAMM</name>
<dbReference type="InterPro" id="IPR046345">
    <property type="entry name" value="TraB_PrgY-like"/>
</dbReference>
<keyword evidence="1" id="KW-0472">Membrane</keyword>
<accession>A4BMM9</accession>
<proteinExistence type="predicted"/>
<comment type="caution">
    <text evidence="2">The sequence shown here is derived from an EMBL/GenBank/DDBJ whole genome shotgun (WGS) entry which is preliminary data.</text>
</comment>
<dbReference type="STRING" id="314278.NB231_17143"/>
<evidence type="ECO:0000313" key="3">
    <source>
        <dbReference type="Proteomes" id="UP000003374"/>
    </source>
</evidence>
<dbReference type="eggNOG" id="COG1916">
    <property type="taxonomic scope" value="Bacteria"/>
</dbReference>
<dbReference type="PANTHER" id="PTHR21530:SF7">
    <property type="entry name" value="TRAB DOMAIN-CONTAINING PROTEIN"/>
    <property type="match status" value="1"/>
</dbReference>
<dbReference type="OrthoDB" id="9809330at2"/>
<gene>
    <name evidence="2" type="ORF">NB231_17143</name>
</gene>
<dbReference type="Proteomes" id="UP000003374">
    <property type="component" value="Unassembled WGS sequence"/>
</dbReference>
<dbReference type="Pfam" id="PF01963">
    <property type="entry name" value="TraB_PrgY_gumN"/>
    <property type="match status" value="1"/>
</dbReference>
<reference evidence="2 3" key="1">
    <citation type="submission" date="2006-02" db="EMBL/GenBank/DDBJ databases">
        <authorList>
            <person name="Waterbury J."/>
            <person name="Ferriera S."/>
            <person name="Johnson J."/>
            <person name="Kravitz S."/>
            <person name="Halpern A."/>
            <person name="Remington K."/>
            <person name="Beeson K."/>
            <person name="Tran B."/>
            <person name="Rogers Y.-H."/>
            <person name="Friedman R."/>
            <person name="Venter J.C."/>
        </authorList>
    </citation>
    <scope>NUCLEOTIDE SEQUENCE [LARGE SCALE GENOMIC DNA]</scope>
    <source>
        <strain evidence="2 3">Nb-231</strain>
    </source>
</reference>
<evidence type="ECO:0000313" key="2">
    <source>
        <dbReference type="EMBL" id="EAR23567.1"/>
    </source>
</evidence>
<keyword evidence="3" id="KW-1185">Reference proteome</keyword>
<evidence type="ECO:0000256" key="1">
    <source>
        <dbReference type="SAM" id="Phobius"/>
    </source>
</evidence>
<dbReference type="NCBIfam" id="TIGR00261">
    <property type="entry name" value="traB"/>
    <property type="match status" value="1"/>
</dbReference>